<comment type="caution">
    <text evidence="3">The sequence shown here is derived from an EMBL/GenBank/DDBJ whole genome shotgun (WGS) entry which is preliminary data.</text>
</comment>
<reference evidence="3" key="1">
    <citation type="journal article" date="2023" name="GigaByte">
        <title>Genome assembly of the bearded iris, Iris pallida Lam.</title>
        <authorList>
            <person name="Bruccoleri R.E."/>
            <person name="Oakeley E.J."/>
            <person name="Faust A.M.E."/>
            <person name="Altorfer M."/>
            <person name="Dessus-Babus S."/>
            <person name="Burckhardt D."/>
            <person name="Oertli M."/>
            <person name="Naumann U."/>
            <person name="Petersen F."/>
            <person name="Wong J."/>
        </authorList>
    </citation>
    <scope>NUCLEOTIDE SEQUENCE</scope>
    <source>
        <strain evidence="3">GSM-AAB239-AS_SAM_17_03QT</strain>
    </source>
</reference>
<evidence type="ECO:0000313" key="4">
    <source>
        <dbReference type="Proteomes" id="UP001140949"/>
    </source>
</evidence>
<protein>
    <submittedName>
        <fullName evidence="3">EIN3-binding F-box protein 2-like</fullName>
    </submittedName>
</protein>
<feature type="domain" description="F-box/LRR-repeat protein 15-like leucin rich repeat" evidence="2">
    <location>
        <begin position="114"/>
        <end position="264"/>
    </location>
</feature>
<gene>
    <name evidence="3" type="ORF">M6B38_194870</name>
</gene>
<dbReference type="Gene3D" id="3.80.10.10">
    <property type="entry name" value="Ribonuclease Inhibitor"/>
    <property type="match status" value="3"/>
</dbReference>
<dbReference type="InterPro" id="IPR032675">
    <property type="entry name" value="LRR_dom_sf"/>
</dbReference>
<dbReference type="GO" id="GO:0031146">
    <property type="term" value="P:SCF-dependent proteasomal ubiquitin-dependent protein catabolic process"/>
    <property type="evidence" value="ECO:0007669"/>
    <property type="project" value="TreeGrafter"/>
</dbReference>
<accession>A0AAX6EEC0</accession>
<dbReference type="AlphaFoldDB" id="A0AAX6EEC0"/>
<dbReference type="SUPFAM" id="SSF81383">
    <property type="entry name" value="F-box domain"/>
    <property type="match status" value="1"/>
</dbReference>
<evidence type="ECO:0000259" key="2">
    <source>
        <dbReference type="Pfam" id="PF25372"/>
    </source>
</evidence>
<dbReference type="SMART" id="SM00367">
    <property type="entry name" value="LRR_CC"/>
    <property type="match status" value="11"/>
</dbReference>
<evidence type="ECO:0000256" key="1">
    <source>
        <dbReference type="SAM" id="MobiDB-lite"/>
    </source>
</evidence>
<organism evidence="3 4">
    <name type="scientific">Iris pallida</name>
    <name type="common">Sweet iris</name>
    <dbReference type="NCBI Taxonomy" id="29817"/>
    <lineage>
        <taxon>Eukaryota</taxon>
        <taxon>Viridiplantae</taxon>
        <taxon>Streptophyta</taxon>
        <taxon>Embryophyta</taxon>
        <taxon>Tracheophyta</taxon>
        <taxon>Spermatophyta</taxon>
        <taxon>Magnoliopsida</taxon>
        <taxon>Liliopsida</taxon>
        <taxon>Asparagales</taxon>
        <taxon>Iridaceae</taxon>
        <taxon>Iridoideae</taxon>
        <taxon>Irideae</taxon>
        <taxon>Iris</taxon>
    </lineage>
</organism>
<sequence length="594" mass="64841">MDDPEVHKKPRQASLEEKSCGDGHDLMSQLSDDLVAKILSFLSSPIDRCNSAAVSKKWLHMLANMQVVDCGNTSNSKCLSGRKVNDIKLARLALRAYHRGSLTTLFVEGMPSSSSVSDYGLEIIAKASPRLKSLTLWDCASVGDMGFKSVGQWCKDLESLDVDNCPLLSDEGLMYIGNHCLNLSKLVVESCRSIGCKSLAVLAKKCLKLTSITLADCLLVRDSGIISLVSSLPELAGMKLAKMKISDSVLEAIAIHGKALRSLYLEKVSGPTVGGYSWVVAKGEQLSCLKLRDCQGFSGDSFKVPVADKFACLDQLEIKGCDFLTDDVLIKLSRSAQSMRILALKECRGFTSVGLMEALPYWRKTLKELSLNKCYIIEGLELKHPPIPQIYPSLDTLKLKRCGGVGDLFLSHISLTCDEVKSVSLQGTDSITDLGIISLFTHHKAPSSLSSLNLSRCTLISEVAIYAVVKSLGKGLRYLTLAGCRGVSDWTIEAIAVYCVELELLNVNSCAITDLGVWSLMNPSIMNPRHEKLQFLFMAECVELTDLSLQLLVQMVWANPILLDVSRCPRLSAAAVNFLQTVLLDCEVVSSHMT</sequence>
<evidence type="ECO:0000313" key="3">
    <source>
        <dbReference type="EMBL" id="KAJ6802355.1"/>
    </source>
</evidence>
<keyword evidence="4" id="KW-1185">Reference proteome</keyword>
<name>A0AAX6EEC0_IRIPA</name>
<proteinExistence type="predicted"/>
<dbReference type="PANTHER" id="PTHR13318">
    <property type="entry name" value="PARTNER OF PAIRED, ISOFORM B-RELATED"/>
    <property type="match status" value="1"/>
</dbReference>
<dbReference type="InterPro" id="IPR057207">
    <property type="entry name" value="FBXL15_LRR"/>
</dbReference>
<dbReference type="InterPro" id="IPR006553">
    <property type="entry name" value="Leu-rich_rpt_Cys-con_subtyp"/>
</dbReference>
<dbReference type="Pfam" id="PF25372">
    <property type="entry name" value="DUF7885"/>
    <property type="match status" value="2"/>
</dbReference>
<reference evidence="3" key="2">
    <citation type="submission" date="2023-04" db="EMBL/GenBank/DDBJ databases">
        <authorList>
            <person name="Bruccoleri R.E."/>
            <person name="Oakeley E.J."/>
            <person name="Faust A.-M."/>
            <person name="Dessus-Babus S."/>
            <person name="Altorfer M."/>
            <person name="Burckhardt D."/>
            <person name="Oertli M."/>
            <person name="Naumann U."/>
            <person name="Petersen F."/>
            <person name="Wong J."/>
        </authorList>
    </citation>
    <scope>NUCLEOTIDE SEQUENCE</scope>
    <source>
        <strain evidence="3">GSM-AAB239-AS_SAM_17_03QT</strain>
        <tissue evidence="3">Leaf</tissue>
    </source>
</reference>
<dbReference type="GO" id="GO:0019005">
    <property type="term" value="C:SCF ubiquitin ligase complex"/>
    <property type="evidence" value="ECO:0007669"/>
    <property type="project" value="TreeGrafter"/>
</dbReference>
<dbReference type="Proteomes" id="UP001140949">
    <property type="component" value="Unassembled WGS sequence"/>
</dbReference>
<dbReference type="SUPFAM" id="SSF52047">
    <property type="entry name" value="RNI-like"/>
    <property type="match status" value="2"/>
</dbReference>
<feature type="region of interest" description="Disordered" evidence="1">
    <location>
        <begin position="1"/>
        <end position="22"/>
    </location>
</feature>
<dbReference type="InterPro" id="IPR036047">
    <property type="entry name" value="F-box-like_dom_sf"/>
</dbReference>
<dbReference type="EMBL" id="JANAVB010037417">
    <property type="protein sequence ID" value="KAJ6802355.1"/>
    <property type="molecule type" value="Genomic_DNA"/>
</dbReference>
<feature type="domain" description="F-box/LRR-repeat protein 15-like leucin rich repeat" evidence="2">
    <location>
        <begin position="395"/>
        <end position="576"/>
    </location>
</feature>